<dbReference type="OrthoDB" id="40492at2759"/>
<name>K0RZA8_THAOC</name>
<feature type="compositionally biased region" description="Polar residues" evidence="2">
    <location>
        <begin position="449"/>
        <end position="458"/>
    </location>
</feature>
<dbReference type="InterPro" id="IPR007225">
    <property type="entry name" value="EXOC6/Sec15"/>
</dbReference>
<comment type="caution">
    <text evidence="3">The sequence shown here is derived from an EMBL/GenBank/DDBJ whole genome shotgun (WGS) entry which is preliminary data.</text>
</comment>
<accession>K0RZA8</accession>
<dbReference type="OMA" id="GWYRCWD"/>
<dbReference type="GO" id="GO:0000145">
    <property type="term" value="C:exocyst"/>
    <property type="evidence" value="ECO:0007669"/>
    <property type="project" value="TreeGrafter"/>
</dbReference>
<feature type="compositionally biased region" description="Basic and acidic residues" evidence="2">
    <location>
        <begin position="255"/>
        <end position="265"/>
    </location>
</feature>
<proteinExistence type="predicted"/>
<organism evidence="3 4">
    <name type="scientific">Thalassiosira oceanica</name>
    <name type="common">Marine diatom</name>
    <dbReference type="NCBI Taxonomy" id="159749"/>
    <lineage>
        <taxon>Eukaryota</taxon>
        <taxon>Sar</taxon>
        <taxon>Stramenopiles</taxon>
        <taxon>Ochrophyta</taxon>
        <taxon>Bacillariophyta</taxon>
        <taxon>Coscinodiscophyceae</taxon>
        <taxon>Thalassiosirophycidae</taxon>
        <taxon>Thalassiosirales</taxon>
        <taxon>Thalassiosiraceae</taxon>
        <taxon>Thalassiosira</taxon>
    </lineage>
</organism>
<keyword evidence="4" id="KW-1185">Reference proteome</keyword>
<protein>
    <submittedName>
        <fullName evidence="3">Uncharacterized protein</fullName>
    </submittedName>
</protein>
<evidence type="ECO:0000313" key="3">
    <source>
        <dbReference type="EMBL" id="EJK57804.1"/>
    </source>
</evidence>
<feature type="region of interest" description="Disordered" evidence="2">
    <location>
        <begin position="449"/>
        <end position="469"/>
    </location>
</feature>
<feature type="region of interest" description="Disordered" evidence="2">
    <location>
        <begin position="137"/>
        <end position="191"/>
    </location>
</feature>
<dbReference type="eggNOG" id="ENOG502SC1C">
    <property type="taxonomic scope" value="Eukaryota"/>
</dbReference>
<gene>
    <name evidence="3" type="ORF">THAOC_22122</name>
</gene>
<dbReference type="AlphaFoldDB" id="K0RZA8"/>
<dbReference type="Gene3D" id="1.20.58.670">
    <property type="entry name" value="Dsl1p vesicle tethering complex, Tip20p subunit, domain D"/>
    <property type="match status" value="1"/>
</dbReference>
<dbReference type="InterPro" id="IPR042044">
    <property type="entry name" value="EXOC6PINT-1/Sec15/Tip20_C_dom2"/>
</dbReference>
<dbReference type="Proteomes" id="UP000266841">
    <property type="component" value="Unassembled WGS sequence"/>
</dbReference>
<reference evidence="3 4" key="1">
    <citation type="journal article" date="2012" name="Genome Biol.">
        <title>Genome and low-iron response of an oceanic diatom adapted to chronic iron limitation.</title>
        <authorList>
            <person name="Lommer M."/>
            <person name="Specht M."/>
            <person name="Roy A.S."/>
            <person name="Kraemer L."/>
            <person name="Andreson R."/>
            <person name="Gutowska M.A."/>
            <person name="Wolf J."/>
            <person name="Bergner S.V."/>
            <person name="Schilhabel M.B."/>
            <person name="Klostermeier U.C."/>
            <person name="Beiko R.G."/>
            <person name="Rosenstiel P."/>
            <person name="Hippler M."/>
            <person name="Laroche J."/>
        </authorList>
    </citation>
    <scope>NUCLEOTIDE SEQUENCE [LARGE SCALE GENOMIC DNA]</scope>
    <source>
        <strain evidence="3 4">CCMP1005</strain>
    </source>
</reference>
<dbReference type="GO" id="GO:0090522">
    <property type="term" value="P:vesicle tethering involved in exocytosis"/>
    <property type="evidence" value="ECO:0007669"/>
    <property type="project" value="InterPro"/>
</dbReference>
<dbReference type="PANTHER" id="PTHR12702">
    <property type="entry name" value="SEC15"/>
    <property type="match status" value="1"/>
</dbReference>
<feature type="region of interest" description="Disordered" evidence="2">
    <location>
        <begin position="255"/>
        <end position="274"/>
    </location>
</feature>
<feature type="compositionally biased region" description="Gly residues" evidence="2">
    <location>
        <begin position="176"/>
        <end position="187"/>
    </location>
</feature>
<evidence type="ECO:0000256" key="2">
    <source>
        <dbReference type="SAM" id="MobiDB-lite"/>
    </source>
</evidence>
<dbReference type="GO" id="GO:0006893">
    <property type="term" value="P:Golgi to plasma membrane transport"/>
    <property type="evidence" value="ECO:0007669"/>
    <property type="project" value="TreeGrafter"/>
</dbReference>
<evidence type="ECO:0000256" key="1">
    <source>
        <dbReference type="ARBA" id="ARBA00023054"/>
    </source>
</evidence>
<dbReference type="PANTHER" id="PTHR12702:SF0">
    <property type="entry name" value="EXOCYST COMPLEX COMPONENT 6"/>
    <property type="match status" value="1"/>
</dbReference>
<dbReference type="GO" id="GO:0006886">
    <property type="term" value="P:intracellular protein transport"/>
    <property type="evidence" value="ECO:0007669"/>
    <property type="project" value="InterPro"/>
</dbReference>
<sequence length="843" mass="91399">MGARRGLNRWFLALRSGGDGAKAGRAALRRCASSVAVGPGSLGLGGKIQSYAWRAKNADNLISRASTKGKVARAARCGYWFERDCQREATRLEGSPGGMGMGRRAEALASAFGWYRCWDDASGDDVETVLRTAADGTGPDALDRSGHGGALGGMNRSGHGRSLGFRASSSKDLSGGIKGKGPGGAGGRRSQWANVLTPRVLADDASNRTDDQAKLLALPETVHPVRRAELAFKILGREQEFRNYYESNRFGDMKISSEKSKDNQNETRSSLSSLTGDDVSLGTDRIFFAKSLPHLCASLVGFSAVEAALELDNFADDDDDKRDDGGAKITRGSGFRESSERYERALVAELGNLLRKRSVGASLVELARASCLVAAFRSALKIVHPSSATRKSDKELLAMDVDIIMTGLKVAQEEQLSATSRYVSGGKKEPMPVGRAQLGGSLRFNKSFNRSSGGISESSPDDEGGHSSSRVPVEEVLRAKNFLQDFPFGLSEMRQKQISPNALDGIDPTLRTQRGTMNQILHENELYTFSQSVPQIIKSIHARVIVFVAFALSQEELGQVFASKQGGGIAGYILDCVEECVAVACVGMKEGYTHFDELTVDQAVQITADISALESALPRLFGAVMRGLCHIGLVKTDQVEATFEYADNSARDSPNAYAESLVEYMRTTFQCLGPMDDGSRAGLHFSCCGYVAERLVKLFTDPVEDADGRTKSSGGIPPVDKIDPFGLKNLATDIRHFEAFADSTGVGQLRECFNEVKSIATAMLDRDLPMLLLPENGNARRRKYPFLSLEKVHCILEKYVGTGIGEKLMARGSGVIRNDFLMLERKEVIQLSKIVRMQLNTQQ</sequence>
<evidence type="ECO:0000313" key="4">
    <source>
        <dbReference type="Proteomes" id="UP000266841"/>
    </source>
</evidence>
<keyword evidence="1" id="KW-0175">Coiled coil</keyword>
<dbReference type="EMBL" id="AGNL01027007">
    <property type="protein sequence ID" value="EJK57804.1"/>
    <property type="molecule type" value="Genomic_DNA"/>
</dbReference>
<dbReference type="GO" id="GO:0016020">
    <property type="term" value="C:membrane"/>
    <property type="evidence" value="ECO:0007669"/>
    <property type="project" value="TreeGrafter"/>
</dbReference>